<evidence type="ECO:0000313" key="2">
    <source>
        <dbReference type="Proteomes" id="UP000233837"/>
    </source>
</evidence>
<protein>
    <submittedName>
        <fullName evidence="1">Uncharacterized protein</fullName>
    </submittedName>
</protein>
<dbReference type="AlphaFoldDB" id="A0A2I0VHW2"/>
<accession>A0A2I0VHW2</accession>
<organism evidence="1 2">
    <name type="scientific">Dendrobium catenatum</name>
    <dbReference type="NCBI Taxonomy" id="906689"/>
    <lineage>
        <taxon>Eukaryota</taxon>
        <taxon>Viridiplantae</taxon>
        <taxon>Streptophyta</taxon>
        <taxon>Embryophyta</taxon>
        <taxon>Tracheophyta</taxon>
        <taxon>Spermatophyta</taxon>
        <taxon>Magnoliopsida</taxon>
        <taxon>Liliopsida</taxon>
        <taxon>Asparagales</taxon>
        <taxon>Orchidaceae</taxon>
        <taxon>Epidendroideae</taxon>
        <taxon>Malaxideae</taxon>
        <taxon>Dendrobiinae</taxon>
        <taxon>Dendrobium</taxon>
    </lineage>
</organism>
<dbReference type="Proteomes" id="UP000233837">
    <property type="component" value="Unassembled WGS sequence"/>
</dbReference>
<gene>
    <name evidence="1" type="ORF">MA16_Dca029224</name>
</gene>
<name>A0A2I0VHW2_9ASPA</name>
<dbReference type="EMBL" id="KZ504184">
    <property type="protein sequence ID" value="PKU62964.1"/>
    <property type="molecule type" value="Genomic_DNA"/>
</dbReference>
<proteinExistence type="predicted"/>
<sequence length="71" mass="8168">MALWFPWMVPWFPWLDPLVLVDGCWFSRAWPLVSCSEWGLLCWLFGPPAGCFPVAVCLGFRGLFVPIFCTK</sequence>
<keyword evidence="2" id="KW-1185">Reference proteome</keyword>
<reference evidence="1 2" key="2">
    <citation type="journal article" date="2017" name="Nature">
        <title>The Apostasia genome and the evolution of orchids.</title>
        <authorList>
            <person name="Zhang G.Q."/>
            <person name="Liu K.W."/>
            <person name="Li Z."/>
            <person name="Lohaus R."/>
            <person name="Hsiao Y.Y."/>
            <person name="Niu S.C."/>
            <person name="Wang J.Y."/>
            <person name="Lin Y.C."/>
            <person name="Xu Q."/>
            <person name="Chen L.J."/>
            <person name="Yoshida K."/>
            <person name="Fujiwara S."/>
            <person name="Wang Z.W."/>
            <person name="Zhang Y.Q."/>
            <person name="Mitsuda N."/>
            <person name="Wang M."/>
            <person name="Liu G.H."/>
            <person name="Pecoraro L."/>
            <person name="Huang H.X."/>
            <person name="Xiao X.J."/>
            <person name="Lin M."/>
            <person name="Wu X.Y."/>
            <person name="Wu W.L."/>
            <person name="Chen Y.Y."/>
            <person name="Chang S.B."/>
            <person name="Sakamoto S."/>
            <person name="Ohme-Takagi M."/>
            <person name="Yagi M."/>
            <person name="Zeng S.J."/>
            <person name="Shen C.Y."/>
            <person name="Yeh C.M."/>
            <person name="Luo Y.B."/>
            <person name="Tsai W.C."/>
            <person name="Van de Peer Y."/>
            <person name="Liu Z.J."/>
        </authorList>
    </citation>
    <scope>NUCLEOTIDE SEQUENCE [LARGE SCALE GENOMIC DNA]</scope>
    <source>
        <tissue evidence="1">The whole plant</tissue>
    </source>
</reference>
<reference evidence="1 2" key="1">
    <citation type="journal article" date="2016" name="Sci. Rep.">
        <title>The Dendrobium catenatum Lindl. genome sequence provides insights into polysaccharide synthase, floral development and adaptive evolution.</title>
        <authorList>
            <person name="Zhang G.Q."/>
            <person name="Xu Q."/>
            <person name="Bian C."/>
            <person name="Tsai W.C."/>
            <person name="Yeh C.M."/>
            <person name="Liu K.W."/>
            <person name="Yoshida K."/>
            <person name="Zhang L.S."/>
            <person name="Chang S.B."/>
            <person name="Chen F."/>
            <person name="Shi Y."/>
            <person name="Su Y.Y."/>
            <person name="Zhang Y.Q."/>
            <person name="Chen L.J."/>
            <person name="Yin Y."/>
            <person name="Lin M."/>
            <person name="Huang H."/>
            <person name="Deng H."/>
            <person name="Wang Z.W."/>
            <person name="Zhu S.L."/>
            <person name="Zhao X."/>
            <person name="Deng C."/>
            <person name="Niu S.C."/>
            <person name="Huang J."/>
            <person name="Wang M."/>
            <person name="Liu G.H."/>
            <person name="Yang H.J."/>
            <person name="Xiao X.J."/>
            <person name="Hsiao Y.Y."/>
            <person name="Wu W.L."/>
            <person name="Chen Y.Y."/>
            <person name="Mitsuda N."/>
            <person name="Ohme-Takagi M."/>
            <person name="Luo Y.B."/>
            <person name="Van de Peer Y."/>
            <person name="Liu Z.J."/>
        </authorList>
    </citation>
    <scope>NUCLEOTIDE SEQUENCE [LARGE SCALE GENOMIC DNA]</scope>
    <source>
        <tissue evidence="1">The whole plant</tissue>
    </source>
</reference>
<evidence type="ECO:0000313" key="1">
    <source>
        <dbReference type="EMBL" id="PKU62964.1"/>
    </source>
</evidence>